<name>A0A5J5EFR6_9PEZI</name>
<proteinExistence type="predicted"/>
<evidence type="ECO:0000259" key="3">
    <source>
        <dbReference type="PROSITE" id="PS50013"/>
    </source>
</evidence>
<evidence type="ECO:0000313" key="4">
    <source>
        <dbReference type="EMBL" id="KAA8894190.1"/>
    </source>
</evidence>
<evidence type="ECO:0000313" key="5">
    <source>
        <dbReference type="Proteomes" id="UP000326924"/>
    </source>
</evidence>
<comment type="subunit">
    <text evidence="1">Component of the NuA4 histone acetyltransferase complex.</text>
</comment>
<dbReference type="SMART" id="SM00298">
    <property type="entry name" value="CHROMO"/>
    <property type="match status" value="1"/>
</dbReference>
<feature type="domain" description="Chromo" evidence="3">
    <location>
        <begin position="101"/>
        <end position="139"/>
    </location>
</feature>
<evidence type="ECO:0000256" key="2">
    <source>
        <dbReference type="SAM" id="MobiDB-lite"/>
    </source>
</evidence>
<organism evidence="4 5">
    <name type="scientific">Sphaerosporella brunnea</name>
    <dbReference type="NCBI Taxonomy" id="1250544"/>
    <lineage>
        <taxon>Eukaryota</taxon>
        <taxon>Fungi</taxon>
        <taxon>Dikarya</taxon>
        <taxon>Ascomycota</taxon>
        <taxon>Pezizomycotina</taxon>
        <taxon>Pezizomycetes</taxon>
        <taxon>Pezizales</taxon>
        <taxon>Pyronemataceae</taxon>
        <taxon>Sphaerosporella</taxon>
    </lineage>
</organism>
<dbReference type="OrthoDB" id="1918685at2759"/>
<dbReference type="Gene3D" id="2.40.50.40">
    <property type="match status" value="1"/>
</dbReference>
<sequence length="203" mass="23382">MTNHPRKRRRIDSHSERAAAEEATFAQRNPAPSQHQDASERSGSSSPHNKIPTIFGPGVNRFGRSMRSPKQRLLLDPSQKPHDEENPRPGPVEYTEKGELYSVESIIGFKKRKGRKQWLVKWEGWPDNEATWRLEEGLELDLGEEAFGRMRRELLREVVGWGFSEEQPDEICDRNANEKARERCRICIYFSHKTTSALVTSLG</sequence>
<dbReference type="InterPro" id="IPR023780">
    <property type="entry name" value="Chromo_domain"/>
</dbReference>
<comment type="caution">
    <text evidence="4">The sequence shown here is derived from an EMBL/GenBank/DDBJ whole genome shotgun (WGS) entry which is preliminary data.</text>
</comment>
<protein>
    <recommendedName>
        <fullName evidence="3">Chromo domain-containing protein</fullName>
    </recommendedName>
</protein>
<dbReference type="SUPFAM" id="SSF54160">
    <property type="entry name" value="Chromo domain-like"/>
    <property type="match status" value="1"/>
</dbReference>
<dbReference type="InterPro" id="IPR016197">
    <property type="entry name" value="Chromo-like_dom_sf"/>
</dbReference>
<dbReference type="GO" id="GO:0006338">
    <property type="term" value="P:chromatin remodeling"/>
    <property type="evidence" value="ECO:0007669"/>
    <property type="project" value="UniProtKB-ARBA"/>
</dbReference>
<keyword evidence="5" id="KW-1185">Reference proteome</keyword>
<dbReference type="InParanoid" id="A0A5J5EFR6"/>
<feature type="compositionally biased region" description="Basic residues" evidence="2">
    <location>
        <begin position="1"/>
        <end position="11"/>
    </location>
</feature>
<gene>
    <name evidence="4" type="ORF">FN846DRAFT_1025243</name>
</gene>
<dbReference type="InterPro" id="IPR000953">
    <property type="entry name" value="Chromo/chromo_shadow_dom"/>
</dbReference>
<dbReference type="Proteomes" id="UP000326924">
    <property type="component" value="Unassembled WGS sequence"/>
</dbReference>
<dbReference type="Pfam" id="PF00385">
    <property type="entry name" value="Chromo"/>
    <property type="match status" value="1"/>
</dbReference>
<reference evidence="4 5" key="1">
    <citation type="submission" date="2019-09" db="EMBL/GenBank/DDBJ databases">
        <title>Draft genome of the ectomycorrhizal ascomycete Sphaerosporella brunnea.</title>
        <authorList>
            <consortium name="DOE Joint Genome Institute"/>
            <person name="Benucci G.M."/>
            <person name="Marozzi G."/>
            <person name="Antonielli L."/>
            <person name="Sanchez S."/>
            <person name="Marco P."/>
            <person name="Wang X."/>
            <person name="Falini L.B."/>
            <person name="Barry K."/>
            <person name="Haridas S."/>
            <person name="Lipzen A."/>
            <person name="Labutti K."/>
            <person name="Grigoriev I.V."/>
            <person name="Murat C."/>
            <person name="Martin F."/>
            <person name="Albertini E."/>
            <person name="Donnini D."/>
            <person name="Bonito G."/>
        </authorList>
    </citation>
    <scope>NUCLEOTIDE SEQUENCE [LARGE SCALE GENOMIC DNA]</scope>
    <source>
        <strain evidence="4 5">Sb_GMNB300</strain>
    </source>
</reference>
<accession>A0A5J5EFR6</accession>
<feature type="compositionally biased region" description="Polar residues" evidence="2">
    <location>
        <begin position="26"/>
        <end position="48"/>
    </location>
</feature>
<dbReference type="EMBL" id="VXIS01000358">
    <property type="protein sequence ID" value="KAA8894190.1"/>
    <property type="molecule type" value="Genomic_DNA"/>
</dbReference>
<dbReference type="CDD" id="cd00024">
    <property type="entry name" value="CD_CSD"/>
    <property type="match status" value="1"/>
</dbReference>
<evidence type="ECO:0000256" key="1">
    <source>
        <dbReference type="ARBA" id="ARBA00011353"/>
    </source>
</evidence>
<dbReference type="PROSITE" id="PS50013">
    <property type="entry name" value="CHROMO_2"/>
    <property type="match status" value="1"/>
</dbReference>
<feature type="region of interest" description="Disordered" evidence="2">
    <location>
        <begin position="1"/>
        <end position="96"/>
    </location>
</feature>
<dbReference type="AlphaFoldDB" id="A0A5J5EFR6"/>